<dbReference type="EMBL" id="CP032627">
    <property type="protein sequence ID" value="AYG00777.1"/>
    <property type="molecule type" value="Genomic_DNA"/>
</dbReference>
<dbReference type="InterPro" id="IPR016181">
    <property type="entry name" value="Acyl_CoA_acyltransferase"/>
</dbReference>
<dbReference type="InterPro" id="IPR000182">
    <property type="entry name" value="GNAT_dom"/>
</dbReference>
<dbReference type="RefSeq" id="WP_120772165.1">
    <property type="nucleotide sequence ID" value="NZ_CP032627.1"/>
</dbReference>
<evidence type="ECO:0000259" key="4">
    <source>
        <dbReference type="PROSITE" id="PS51186"/>
    </source>
</evidence>
<dbReference type="Gene3D" id="3.40.630.30">
    <property type="match status" value="1"/>
</dbReference>
<dbReference type="Pfam" id="PF13302">
    <property type="entry name" value="Acetyltransf_3"/>
    <property type="match status" value="1"/>
</dbReference>
<dbReference type="PROSITE" id="PS51186">
    <property type="entry name" value="GNAT"/>
    <property type="match status" value="1"/>
</dbReference>
<dbReference type="GO" id="GO:0008999">
    <property type="term" value="F:protein-N-terminal-alanine acetyltransferase activity"/>
    <property type="evidence" value="ECO:0007669"/>
    <property type="project" value="TreeGrafter"/>
</dbReference>
<organism evidence="5 6">
    <name type="scientific">Lactococcus allomyrinae</name>
    <dbReference type="NCBI Taxonomy" id="2419773"/>
    <lineage>
        <taxon>Bacteria</taxon>
        <taxon>Bacillati</taxon>
        <taxon>Bacillota</taxon>
        <taxon>Bacilli</taxon>
        <taxon>Lactobacillales</taxon>
        <taxon>Streptococcaceae</taxon>
        <taxon>Lactococcus</taxon>
    </lineage>
</organism>
<comment type="similarity">
    <text evidence="3">Belongs to the acetyltransferase family. RimJ subfamily.</text>
</comment>
<evidence type="ECO:0000313" key="5">
    <source>
        <dbReference type="EMBL" id="AYG00777.1"/>
    </source>
</evidence>
<evidence type="ECO:0000256" key="1">
    <source>
        <dbReference type="ARBA" id="ARBA00022679"/>
    </source>
</evidence>
<keyword evidence="6" id="KW-1185">Reference proteome</keyword>
<evidence type="ECO:0000313" key="6">
    <source>
        <dbReference type="Proteomes" id="UP000269374"/>
    </source>
</evidence>
<feature type="domain" description="N-acetyltransferase" evidence="4">
    <location>
        <begin position="18"/>
        <end position="175"/>
    </location>
</feature>
<dbReference type="GO" id="GO:0005737">
    <property type="term" value="C:cytoplasm"/>
    <property type="evidence" value="ECO:0007669"/>
    <property type="project" value="TreeGrafter"/>
</dbReference>
<protein>
    <submittedName>
        <fullName evidence="5">N-acetyltransferase</fullName>
    </submittedName>
</protein>
<evidence type="ECO:0000256" key="2">
    <source>
        <dbReference type="ARBA" id="ARBA00023315"/>
    </source>
</evidence>
<sequence>METLILLAEHEKFETKRLILRKVERSDAQDILEYASDENFAKNAGFKVVEDLEAMKLDIVNFFMKNRLTIYGIVEKTTQKLIGSIDLRVRGEGAVFGWSIHPDYWGRGLMPEAASCLRDFVFNQLKLQVLTASHFVGNYQSGRVMEKIGMKKLGQIYDDYAGEYLLADYYALTREEYLNQI</sequence>
<name>A0A387BIC8_9LACT</name>
<dbReference type="SUPFAM" id="SSF55729">
    <property type="entry name" value="Acyl-CoA N-acyltransferases (Nat)"/>
    <property type="match status" value="1"/>
</dbReference>
<evidence type="ECO:0000256" key="3">
    <source>
        <dbReference type="ARBA" id="ARBA00038502"/>
    </source>
</evidence>
<accession>A0A387BIC8</accession>
<dbReference type="KEGG" id="lact:D7I46_06520"/>
<keyword evidence="1 5" id="KW-0808">Transferase</keyword>
<proteinExistence type="inferred from homology"/>
<gene>
    <name evidence="5" type="ORF">D7I46_06520</name>
</gene>
<dbReference type="OrthoDB" id="9798081at2"/>
<dbReference type="AlphaFoldDB" id="A0A387BIC8"/>
<dbReference type="PANTHER" id="PTHR43792">
    <property type="entry name" value="GNAT FAMILY, PUTATIVE (AFU_ORTHOLOGUE AFUA_3G00765)-RELATED-RELATED"/>
    <property type="match status" value="1"/>
</dbReference>
<reference evidence="5 6" key="1">
    <citation type="submission" date="2018-09" db="EMBL/GenBank/DDBJ databases">
        <title>Genome sequencing of strain 1JSPR-7.</title>
        <authorList>
            <person name="Heo J."/>
            <person name="Kim S.-J."/>
            <person name="Kwon S.-W."/>
        </authorList>
    </citation>
    <scope>NUCLEOTIDE SEQUENCE [LARGE SCALE GENOMIC DNA]</scope>
    <source>
        <strain evidence="5 6">1JSPR-7</strain>
    </source>
</reference>
<dbReference type="Proteomes" id="UP000269374">
    <property type="component" value="Chromosome"/>
</dbReference>
<dbReference type="PANTHER" id="PTHR43792:SF8">
    <property type="entry name" value="[RIBOSOMAL PROTEIN US5]-ALANINE N-ACETYLTRANSFERASE"/>
    <property type="match status" value="1"/>
</dbReference>
<keyword evidence="2" id="KW-0012">Acyltransferase</keyword>
<dbReference type="InterPro" id="IPR051531">
    <property type="entry name" value="N-acetyltransferase"/>
</dbReference>